<feature type="domain" description="C2H2-type" evidence="16">
    <location>
        <begin position="492"/>
        <end position="514"/>
    </location>
</feature>
<evidence type="ECO:0000256" key="5">
    <source>
        <dbReference type="ARBA" id="ARBA00022553"/>
    </source>
</evidence>
<feature type="compositionally biased region" description="Basic and acidic residues" evidence="15">
    <location>
        <begin position="313"/>
        <end position="329"/>
    </location>
</feature>
<dbReference type="Pfam" id="PF13912">
    <property type="entry name" value="zf-C2H2_6"/>
    <property type="match status" value="2"/>
</dbReference>
<keyword evidence="12" id="KW-0804">Transcription</keyword>
<dbReference type="SMART" id="SM00355">
    <property type="entry name" value="ZnF_C2H2"/>
    <property type="match status" value="32"/>
</dbReference>
<feature type="domain" description="C2H2-type" evidence="16">
    <location>
        <begin position="1326"/>
        <end position="1353"/>
    </location>
</feature>
<dbReference type="FunFam" id="3.30.160.60:FF:001421">
    <property type="entry name" value="Zinc finger protein 646"/>
    <property type="match status" value="1"/>
</dbReference>
<feature type="domain" description="C2H2-type" evidence="16">
    <location>
        <begin position="848"/>
        <end position="875"/>
    </location>
</feature>
<feature type="domain" description="C2H2-type" evidence="16">
    <location>
        <begin position="1052"/>
        <end position="1074"/>
    </location>
</feature>
<feature type="compositionally biased region" description="Polar residues" evidence="15">
    <location>
        <begin position="798"/>
        <end position="810"/>
    </location>
</feature>
<feature type="domain" description="C2H2-type" evidence="16">
    <location>
        <begin position="1706"/>
        <end position="1733"/>
    </location>
</feature>
<feature type="compositionally biased region" description="Basic residues" evidence="15">
    <location>
        <begin position="95"/>
        <end position="108"/>
    </location>
</feature>
<evidence type="ECO:0000256" key="7">
    <source>
        <dbReference type="ARBA" id="ARBA00022737"/>
    </source>
</evidence>
<dbReference type="GeneTree" id="ENSGT00940000161588"/>
<protein>
    <submittedName>
        <fullName evidence="17">Zinc finger protein 646</fullName>
    </submittedName>
</protein>
<name>A0A8I5TH18_PONAB</name>
<dbReference type="InterPro" id="IPR050636">
    <property type="entry name" value="C2H2-ZF_domain-containing"/>
</dbReference>
<feature type="region of interest" description="Disordered" evidence="15">
    <location>
        <begin position="1510"/>
        <end position="1530"/>
    </location>
</feature>
<feature type="domain" description="C2H2-type" evidence="16">
    <location>
        <begin position="1258"/>
        <end position="1285"/>
    </location>
</feature>
<evidence type="ECO:0000256" key="14">
    <source>
        <dbReference type="PROSITE-ProRule" id="PRU00042"/>
    </source>
</evidence>
<keyword evidence="10" id="KW-0832">Ubl conjugation</keyword>
<dbReference type="FunFam" id="3.30.160.60:FF:001838">
    <property type="entry name" value="Zinc finger protein 646"/>
    <property type="match status" value="1"/>
</dbReference>
<keyword evidence="6" id="KW-0479">Metal-binding</keyword>
<dbReference type="FunFam" id="3.30.160.60:FF:001575">
    <property type="entry name" value="zinc finger protein 646"/>
    <property type="match status" value="1"/>
</dbReference>
<evidence type="ECO:0000256" key="10">
    <source>
        <dbReference type="ARBA" id="ARBA00022843"/>
    </source>
</evidence>
<feature type="domain" description="C2H2-type" evidence="16">
    <location>
        <begin position="1203"/>
        <end position="1225"/>
    </location>
</feature>
<keyword evidence="13" id="KW-0539">Nucleus</keyword>
<dbReference type="RefSeq" id="XP_054389768.1">
    <property type="nucleotide sequence ID" value="XM_054533793.1"/>
</dbReference>
<dbReference type="PANTHER" id="PTHR47772:SF13">
    <property type="entry name" value="GASTRULA ZINC FINGER PROTEIN XLCGF49.1-LIKE-RELATED"/>
    <property type="match status" value="1"/>
</dbReference>
<evidence type="ECO:0000256" key="3">
    <source>
        <dbReference type="ARBA" id="ARBA00006991"/>
    </source>
</evidence>
<sequence length="1903" mass="207816">MEDTPPSLSCSDCQRHFPSLPELSRHRELLHPSPNQDSEEADNIPRPYRCQQCGRGYRHPGSLVNHRRTHETGLFPCTTCGKDFCNPMALKSHMRTHAPEGRRRHRPPRPKEATPCLQGETVSTDSWGQRLGSSEGWENQTKHTEETPNCESVPDPRAASGTWEDLPTRQREGLASHPGPEDGADGWGPSTNSARAPPLPIPASSLLSNLEQYLAESVVNFTGGQEPTQSPPAEEERRYKCSQCGKTYKHAGSLTNHRQSHTLGIYPCAVCFKEFSNLMALKNHSRLHAQYRPYHCPHCPRAFRLPRELLEHQQSHEGERQEPPWEEKGIPTTNGHTDESSQDRLPSAQMLNGSAELSTSGELEDSGLEEYRPFRCGDCGRTYRHAGSLINHRKSHQTGVYPCSLCSKQLFNAAALKNHVRAHHRPRQGVGENGQPSVPPAPLLLAETTHKEEEDPTTTLDHRPYKCSECGRAYRHRGSLVNHRHSHRTGEYQCSLCPRKYPNLMALRNHVRVHCKAARRSADIGAEGAPSHLKVELPPDPVEAEAAPHTDQDHVCKHEEEATDITPAADSTAAHICSICGLLFEDPESLEHHGLTHGAGEKENSRTETTVSPPRAFACRDCGKSYRHSGSLINHRQTHQTGDFSCGACAKHFHTMAAMKNHLRRHSRRRSRRHRKRAGGASGGGEAKLLAAESWTRELEDNEGLESPQDPSGESPHGAEGNLESDGDCLQAESEGHKCGLQRDETHFQGDKESGGTGEGLERKDANLLDNLDIPGEEGGGTRFCDGLTGVDEDQKPATGQPNSSSHSANAVTGWQAGAAHTCSDCGHSFPHATGLLSHRPCHPPGIYQCSLCPKEFDSLPALRSHFQNHRPGEATSAQPFLCCLCGMIFPGRAGYRLHRRQAHSSSGMTEGSEEEGEEEGVAEAAPARSPPLQLSEAELLNQLQREVEALDSAGYGHICGCCGQTYDDLGSLERHHQSQSSGTTADKAPSPLGVAGDATEMVVDSVLEDTVNSVSGEGGDAKSQEGAGTPLGDGLCIQGGESLLEAQPRPFRCNQCGKTYRHGGSLVNHRKIHQTGDFLCPVCSRCYPNLAAYRNHLRNHPRCKGSEPQVGPIPEAAGSSEPQVGPIPEGGSSKRQHMAEEGPGQAEVEKLQEELKVEPLEEVARVKEEVWEETTVKGEEIEPRLETAEKGCQTEASSERPFSCEVCGRSYKHAGSLINHRQSHQTGHFGCQACSKGFSNLMSLKNHRRIHADPRRFRCSECGKAFRLRKQLASHQRVHVERRGGGGTRKATREDRPFRCGQCGRTYRHAGSLLNHRRSHETGQYSCPTCPKTYSNRMALKDHQRLHSENRRRRAGRSRRAAVRCALCGRGFPGRGSLERHLREHEEETEREPANGQGGLDGTAASEANLAGSQGLEAQLGGAEPVLHLEDGVPRPGERSQSPIRAASSEAPEPLSWGAGKAGGWPVCGGLGNHSGGWVPQFLTRSEEPEDSVHRSPCHAGDCQLNGPTLSHMDSWDNRDNSSQLQPGSHSSSCSQCGKTYCQSGSLLNHNTHKTDRHYCLLCSKEFLNPVATKSHSHNHIDAQNFACPDCGKAFESHQELASHLQAHAQGHSQVPPQMEEAKDPKAGTGEDQVVLPGQGKAQEAPSETPRGPGESVERARGEQAVTSMAAEDKERPFRCAQCGRSYRHAGSLLNHQKAHTTGLYPCSLCPKLLPNLLSLKNHSRTHTDPKRHCCSICGKAFRTAARLEGHGRVHAPREGPFTCPHCPRHFRRRISFVQHQQQHQEEWTVAGSVQAQLQQQQSLARVTSLIRGHLRGESPPPSTARGRGCQGVGRPVPSAGPGLASPPPLVEADPFHLVATEGAPVAPATGRGDLPLPPPPTPTTPLLDPSPQWPADLSFSL</sequence>
<dbReference type="SUPFAM" id="SSF57667">
    <property type="entry name" value="beta-beta-alpha zinc fingers"/>
    <property type="match status" value="16"/>
</dbReference>
<dbReference type="FunFam" id="3.30.160.60:FF:000729">
    <property type="entry name" value="Zinc finger protein 646"/>
    <property type="match status" value="3"/>
</dbReference>
<feature type="domain" description="C2H2-type" evidence="16">
    <location>
        <begin position="1364"/>
        <end position="1391"/>
    </location>
</feature>
<feature type="compositionally biased region" description="Basic and acidic residues" evidence="15">
    <location>
        <begin position="1429"/>
        <end position="1439"/>
    </location>
</feature>
<dbReference type="Gene3D" id="3.30.160.60">
    <property type="entry name" value="Classic Zinc Finger"/>
    <property type="match status" value="16"/>
</dbReference>
<dbReference type="Pfam" id="PF00096">
    <property type="entry name" value="zf-C2H2"/>
    <property type="match status" value="15"/>
</dbReference>
<keyword evidence="7" id="KW-0677">Repeat</keyword>
<feature type="domain" description="C2H2-type" evidence="16">
    <location>
        <begin position="266"/>
        <end position="293"/>
    </location>
</feature>
<feature type="compositionally biased region" description="Acidic residues" evidence="15">
    <location>
        <begin position="912"/>
        <end position="922"/>
    </location>
</feature>
<evidence type="ECO:0000256" key="11">
    <source>
        <dbReference type="ARBA" id="ARBA00023015"/>
    </source>
</evidence>
<evidence type="ECO:0000313" key="18">
    <source>
        <dbReference type="Proteomes" id="UP000001595"/>
    </source>
</evidence>
<dbReference type="OMA" id="MECHQER"/>
<comment type="similarity">
    <text evidence="3">Belongs to the krueppel C2H2-type zinc-finger protein family.</text>
</comment>
<keyword evidence="8 14" id="KW-0863">Zinc-finger</keyword>
<dbReference type="FunFam" id="3.30.160.60:FF:001345">
    <property type="entry name" value="zinc finger protein 646"/>
    <property type="match status" value="2"/>
</dbReference>
<keyword evidence="5" id="KW-0597">Phosphoprotein</keyword>
<dbReference type="CTD" id="9726"/>
<dbReference type="PROSITE" id="PS50157">
    <property type="entry name" value="ZINC_FINGER_C2H2_2"/>
    <property type="match status" value="28"/>
</dbReference>
<reference evidence="17 18" key="1">
    <citation type="submission" date="2008-02" db="EMBL/GenBank/DDBJ databases">
        <title>A 6x draft sequence assembly of the Pongo pygmaeus abelii genome.</title>
        <authorList>
            <person name="Wilson R.K."/>
            <person name="Mardis E."/>
        </authorList>
    </citation>
    <scope>NUCLEOTIDE SEQUENCE [LARGE SCALE GENOMIC DNA]</scope>
</reference>
<evidence type="ECO:0000256" key="1">
    <source>
        <dbReference type="ARBA" id="ARBA00003767"/>
    </source>
</evidence>
<dbReference type="RefSeq" id="XP_054389769.1">
    <property type="nucleotide sequence ID" value="XM_054533794.2"/>
</dbReference>
<dbReference type="PROSITE" id="PS00028">
    <property type="entry name" value="ZINC_FINGER_C2H2_1"/>
    <property type="match status" value="27"/>
</dbReference>
<feature type="domain" description="C2H2-type" evidence="16">
    <location>
        <begin position="8"/>
        <end position="36"/>
    </location>
</feature>
<feature type="compositionally biased region" description="Basic and acidic residues" evidence="15">
    <location>
        <begin position="734"/>
        <end position="767"/>
    </location>
</feature>
<evidence type="ECO:0000256" key="13">
    <source>
        <dbReference type="ARBA" id="ARBA00023242"/>
    </source>
</evidence>
<feature type="domain" description="C2H2-type" evidence="16">
    <location>
        <begin position="1230"/>
        <end position="1257"/>
    </location>
</feature>
<feature type="domain" description="C2H2-type" evidence="16">
    <location>
        <begin position="239"/>
        <end position="262"/>
    </location>
</feature>
<feature type="domain" description="C2H2-type" evidence="16">
    <location>
        <begin position="374"/>
        <end position="402"/>
    </location>
</feature>
<feature type="region of interest" description="Disordered" evidence="15">
    <location>
        <begin position="1377"/>
        <end position="1406"/>
    </location>
</feature>
<comment type="subcellular location">
    <subcellularLocation>
        <location evidence="2">Nucleus</location>
    </subcellularLocation>
</comment>
<dbReference type="GeneID" id="100434231"/>
<keyword evidence="11" id="KW-0805">Transcription regulation</keyword>
<proteinExistence type="inferred from homology"/>
<evidence type="ECO:0000256" key="4">
    <source>
        <dbReference type="ARBA" id="ARBA00022499"/>
    </source>
</evidence>
<dbReference type="RefSeq" id="XP_054389770.1">
    <property type="nucleotide sequence ID" value="XM_054533795.1"/>
</dbReference>
<dbReference type="OrthoDB" id="8117402at2759"/>
<dbReference type="GO" id="GO:0005634">
    <property type="term" value="C:nucleus"/>
    <property type="evidence" value="ECO:0007669"/>
    <property type="project" value="UniProtKB-SubCell"/>
</dbReference>
<feature type="region of interest" description="Disordered" evidence="15">
    <location>
        <begin position="1104"/>
        <end position="1147"/>
    </location>
</feature>
<feature type="domain" description="C2H2-type" evidence="16">
    <location>
        <begin position="1079"/>
        <end position="1106"/>
    </location>
</feature>
<dbReference type="InterPro" id="IPR013087">
    <property type="entry name" value="Znf_C2H2_type"/>
</dbReference>
<feature type="domain" description="C2H2-type" evidence="16">
    <location>
        <begin position="1299"/>
        <end position="1321"/>
    </location>
</feature>
<feature type="domain" description="C2H2-type" evidence="16">
    <location>
        <begin position="1763"/>
        <end position="1790"/>
    </location>
</feature>
<reference evidence="17" key="2">
    <citation type="submission" date="2025-08" db="UniProtKB">
        <authorList>
            <consortium name="Ensembl"/>
        </authorList>
    </citation>
    <scope>IDENTIFICATION</scope>
</reference>
<feature type="region of interest" description="Disordered" evidence="15">
    <location>
        <begin position="901"/>
        <end position="931"/>
    </location>
</feature>
<feature type="domain" description="C2H2-type" evidence="16">
    <location>
        <begin position="1679"/>
        <end position="1702"/>
    </location>
</feature>
<keyword evidence="18" id="KW-1185">Reference proteome</keyword>
<evidence type="ECO:0000256" key="9">
    <source>
        <dbReference type="ARBA" id="ARBA00022833"/>
    </source>
</evidence>
<feature type="domain" description="C2H2-type" evidence="16">
    <location>
        <begin position="881"/>
        <end position="909"/>
    </location>
</feature>
<accession>A0A8I5TH18</accession>
<feature type="domain" description="C2H2-type" evidence="16">
    <location>
        <begin position="401"/>
        <end position="428"/>
    </location>
</feature>
<feature type="region of interest" description="Disordered" evidence="15">
    <location>
        <begin position="660"/>
        <end position="810"/>
    </location>
</feature>
<feature type="domain" description="C2H2-type" evidence="16">
    <location>
        <begin position="48"/>
        <end position="70"/>
    </location>
</feature>
<feature type="region of interest" description="Disordered" evidence="15">
    <location>
        <begin position="1608"/>
        <end position="1674"/>
    </location>
</feature>
<evidence type="ECO:0000256" key="6">
    <source>
        <dbReference type="ARBA" id="ARBA00022723"/>
    </source>
</evidence>
<evidence type="ECO:0000256" key="12">
    <source>
        <dbReference type="ARBA" id="ARBA00023163"/>
    </source>
</evidence>
<dbReference type="Ensembl" id="ENSPPYT00000057977.1">
    <property type="protein sequence ID" value="ENSPPYP00000038597.1"/>
    <property type="gene ID" value="ENSPPYG00000007304.3"/>
</dbReference>
<dbReference type="FunFam" id="3.30.160.60:FF:002439">
    <property type="entry name" value="Zinc finger protein 646"/>
    <property type="match status" value="1"/>
</dbReference>
<dbReference type="InterPro" id="IPR036236">
    <property type="entry name" value="Znf_C2H2_sf"/>
</dbReference>
<feature type="domain" description="C2H2-type" evidence="16">
    <location>
        <begin position="644"/>
        <end position="671"/>
    </location>
</feature>
<feature type="domain" description="C2H2-type" evidence="16">
    <location>
        <begin position="1587"/>
        <end position="1614"/>
    </location>
</feature>
<feature type="domain" description="C2H2-type" evidence="16">
    <location>
        <begin position="617"/>
        <end position="639"/>
    </location>
</feature>
<feature type="region of interest" description="Disordered" evidence="15">
    <location>
        <begin position="1429"/>
        <end position="1460"/>
    </location>
</feature>
<dbReference type="FunFam" id="3.30.160.60:FF:001144">
    <property type="entry name" value="zinc finger protein 646"/>
    <property type="match status" value="2"/>
</dbReference>
<evidence type="ECO:0000259" key="16">
    <source>
        <dbReference type="PROSITE" id="PS50157"/>
    </source>
</evidence>
<dbReference type="FunFam" id="3.30.160.60:FF:002082">
    <property type="entry name" value="Zinc finger protein 646"/>
    <property type="match status" value="1"/>
</dbReference>
<feature type="domain" description="C2H2-type" evidence="16">
    <location>
        <begin position="1734"/>
        <end position="1761"/>
    </location>
</feature>
<dbReference type="PANTHER" id="PTHR47772">
    <property type="entry name" value="ZINC FINGER PROTEIN 200"/>
    <property type="match status" value="1"/>
</dbReference>
<feature type="compositionally biased region" description="Basic and acidic residues" evidence="15">
    <location>
        <begin position="1378"/>
        <end position="1394"/>
    </location>
</feature>
<dbReference type="Proteomes" id="UP000001595">
    <property type="component" value="Chromosome 16"/>
</dbReference>
<feature type="domain" description="C2H2-type" evidence="16">
    <location>
        <begin position="75"/>
        <end position="102"/>
    </location>
</feature>
<feature type="compositionally biased region" description="Basic residues" evidence="15">
    <location>
        <begin position="661"/>
        <end position="678"/>
    </location>
</feature>
<evidence type="ECO:0000313" key="17">
    <source>
        <dbReference type="Ensembl" id="ENSPPYP00000038597.1"/>
    </source>
</evidence>
<feature type="compositionally biased region" description="Basic and acidic residues" evidence="15">
    <location>
        <begin position="592"/>
        <end position="606"/>
    </location>
</feature>
<keyword evidence="4" id="KW-1017">Isopeptide bond</keyword>
<dbReference type="GO" id="GO:0008270">
    <property type="term" value="F:zinc ion binding"/>
    <property type="evidence" value="ECO:0007669"/>
    <property type="project" value="UniProtKB-KW"/>
</dbReference>
<gene>
    <name evidence="17" type="primary">ZNF646</name>
</gene>
<feature type="domain" description="C2H2-type" evidence="16">
    <location>
        <begin position="465"/>
        <end position="487"/>
    </location>
</feature>
<evidence type="ECO:0000256" key="8">
    <source>
        <dbReference type="ARBA" id="ARBA00022771"/>
    </source>
</evidence>
<feature type="region of interest" description="Disordered" evidence="15">
    <location>
        <begin position="1814"/>
        <end position="1903"/>
    </location>
</feature>
<feature type="domain" description="C2H2-type" evidence="16">
    <location>
        <begin position="294"/>
        <end position="321"/>
    </location>
</feature>
<feature type="region of interest" description="Disordered" evidence="15">
    <location>
        <begin position="313"/>
        <end position="345"/>
    </location>
</feature>
<keyword evidence="9" id="KW-0862">Zinc</keyword>
<feature type="region of interest" description="Disordered" evidence="15">
    <location>
        <begin position="592"/>
        <end position="612"/>
    </location>
</feature>
<feature type="region of interest" description="Disordered" evidence="15">
    <location>
        <begin position="24"/>
        <end position="46"/>
    </location>
</feature>
<comment type="function">
    <text evidence="1">May be involved in transcriptional regulation.</text>
</comment>
<organism evidence="17 18">
    <name type="scientific">Pongo abelii</name>
    <name type="common">Sumatran orangutan</name>
    <name type="synonym">Pongo pygmaeus abelii</name>
    <dbReference type="NCBI Taxonomy" id="9601"/>
    <lineage>
        <taxon>Eukaryota</taxon>
        <taxon>Metazoa</taxon>
        <taxon>Chordata</taxon>
        <taxon>Craniata</taxon>
        <taxon>Vertebrata</taxon>
        <taxon>Euteleostomi</taxon>
        <taxon>Mammalia</taxon>
        <taxon>Eutheria</taxon>
        <taxon>Euarchontoglires</taxon>
        <taxon>Primates</taxon>
        <taxon>Haplorrhini</taxon>
        <taxon>Catarrhini</taxon>
        <taxon>Hominidae</taxon>
        <taxon>Pongo</taxon>
    </lineage>
</organism>
<dbReference type="FunFam" id="3.30.160.60:FF:002792">
    <property type="entry name" value="Zinc finger protein 646"/>
    <property type="match status" value="1"/>
</dbReference>
<evidence type="ECO:0000256" key="2">
    <source>
        <dbReference type="ARBA" id="ARBA00004123"/>
    </source>
</evidence>
<evidence type="ECO:0000256" key="15">
    <source>
        <dbReference type="SAM" id="MobiDB-lite"/>
    </source>
</evidence>
<feature type="domain" description="C2H2-type" evidence="16">
    <location>
        <begin position="821"/>
        <end position="843"/>
    </location>
</feature>
<reference evidence="17" key="3">
    <citation type="submission" date="2025-09" db="UniProtKB">
        <authorList>
            <consortium name="Ensembl"/>
        </authorList>
    </citation>
    <scope>IDENTIFICATION</scope>
</reference>
<dbReference type="FunFam" id="3.30.160.60:FF:001645">
    <property type="entry name" value="Zinc finger protein 646"/>
    <property type="match status" value="1"/>
</dbReference>
<feature type="region of interest" description="Disordered" evidence="15">
    <location>
        <begin position="95"/>
        <end position="197"/>
    </location>
</feature>